<gene>
    <name evidence="4" type="ORF">ONZ51_g3742</name>
</gene>
<evidence type="ECO:0000256" key="2">
    <source>
        <dbReference type="ARBA" id="ARBA00022857"/>
    </source>
</evidence>
<dbReference type="Gene3D" id="3.40.50.720">
    <property type="entry name" value="NAD(P)-binding Rossmann-like Domain"/>
    <property type="match status" value="1"/>
</dbReference>
<dbReference type="Proteomes" id="UP001215151">
    <property type="component" value="Unassembled WGS sequence"/>
</dbReference>
<dbReference type="SUPFAM" id="SSF51735">
    <property type="entry name" value="NAD(P)-binding Rossmann-fold domains"/>
    <property type="match status" value="1"/>
</dbReference>
<dbReference type="InterPro" id="IPR036291">
    <property type="entry name" value="NAD(P)-bd_dom_sf"/>
</dbReference>
<protein>
    <submittedName>
        <fullName evidence="4">Uncharacterized protein</fullName>
    </submittedName>
</protein>
<dbReference type="GO" id="GO:0016491">
    <property type="term" value="F:oxidoreductase activity"/>
    <property type="evidence" value="ECO:0007669"/>
    <property type="project" value="UniProtKB-KW"/>
</dbReference>
<accession>A0AAD7TXB5</accession>
<comment type="caution">
    <text evidence="4">The sequence shown here is derived from an EMBL/GenBank/DDBJ whole genome shotgun (WGS) entry which is preliminary data.</text>
</comment>
<dbReference type="InterPro" id="IPR002347">
    <property type="entry name" value="SDR_fam"/>
</dbReference>
<evidence type="ECO:0000256" key="3">
    <source>
        <dbReference type="ARBA" id="ARBA00023002"/>
    </source>
</evidence>
<comment type="similarity">
    <text evidence="1">Belongs to the short-chain dehydrogenases/reductases (SDR) family.</text>
</comment>
<evidence type="ECO:0000313" key="5">
    <source>
        <dbReference type="Proteomes" id="UP001215151"/>
    </source>
</evidence>
<evidence type="ECO:0000256" key="1">
    <source>
        <dbReference type="ARBA" id="ARBA00006484"/>
    </source>
</evidence>
<dbReference type="AlphaFoldDB" id="A0AAD7TXB5"/>
<keyword evidence="5" id="KW-1185">Reference proteome</keyword>
<reference evidence="4" key="1">
    <citation type="submission" date="2022-11" db="EMBL/GenBank/DDBJ databases">
        <title>Genome Sequence of Cubamyces cubensis.</title>
        <authorList>
            <person name="Buettner E."/>
        </authorList>
    </citation>
    <scope>NUCLEOTIDE SEQUENCE</scope>
    <source>
        <strain evidence="4">MPL-01</strain>
    </source>
</reference>
<sequence length="332" mass="37095">MGIFASKSRPEFDPATDLPNLTGRVMIVTGGNSGIGYTAALHLARRGAKVYIGARNEQRAKAAIERMRAEGLQPGNGEVLWFQLDLSDLRKAKESAEEFLKREDRLDVLVNNAGIMRVPYKIDRTYGLQQNMLVNHVSHFVFTKALLPLLSRTAKEPESDVRIVVLSSDLIRILKEQEVSFRDINDLNKDFRDRWRPDMYRYSLSKLANVLYAKDLQRKLKAEGIPITVMAVDPGSVMTEGVERDPSMLTPIFGPLLKIVLRRLFLTPSEGAYASVFAAASPLVSADRVKYEGAWLVPPGKLGTPPTPHAESTELAAELWKTTETILRSFDL</sequence>
<dbReference type="PRINTS" id="PR00081">
    <property type="entry name" value="GDHRDH"/>
</dbReference>
<proteinExistence type="inferred from homology"/>
<dbReference type="PANTHER" id="PTHR24320:SF282">
    <property type="entry name" value="WW DOMAIN-CONTAINING OXIDOREDUCTASE"/>
    <property type="match status" value="1"/>
</dbReference>
<evidence type="ECO:0000313" key="4">
    <source>
        <dbReference type="EMBL" id="KAJ8488154.1"/>
    </source>
</evidence>
<dbReference type="PANTHER" id="PTHR24320">
    <property type="entry name" value="RETINOL DEHYDROGENASE"/>
    <property type="match status" value="1"/>
</dbReference>
<organism evidence="4 5">
    <name type="scientific">Trametes cubensis</name>
    <dbReference type="NCBI Taxonomy" id="1111947"/>
    <lineage>
        <taxon>Eukaryota</taxon>
        <taxon>Fungi</taxon>
        <taxon>Dikarya</taxon>
        <taxon>Basidiomycota</taxon>
        <taxon>Agaricomycotina</taxon>
        <taxon>Agaricomycetes</taxon>
        <taxon>Polyporales</taxon>
        <taxon>Polyporaceae</taxon>
        <taxon>Trametes</taxon>
    </lineage>
</organism>
<name>A0AAD7TXB5_9APHY</name>
<dbReference type="Pfam" id="PF00106">
    <property type="entry name" value="adh_short"/>
    <property type="match status" value="1"/>
</dbReference>
<keyword evidence="3" id="KW-0560">Oxidoreductase</keyword>
<keyword evidence="2" id="KW-0521">NADP</keyword>
<dbReference type="EMBL" id="JAPEVG010000067">
    <property type="protein sequence ID" value="KAJ8488154.1"/>
    <property type="molecule type" value="Genomic_DNA"/>
</dbReference>